<dbReference type="EMBL" id="KQ257465">
    <property type="protein sequence ID" value="KNC97197.1"/>
    <property type="molecule type" value="Genomic_DNA"/>
</dbReference>
<organism evidence="2 3">
    <name type="scientific">Spizellomyces punctatus (strain DAOM BR117)</name>
    <dbReference type="NCBI Taxonomy" id="645134"/>
    <lineage>
        <taxon>Eukaryota</taxon>
        <taxon>Fungi</taxon>
        <taxon>Fungi incertae sedis</taxon>
        <taxon>Chytridiomycota</taxon>
        <taxon>Chytridiomycota incertae sedis</taxon>
        <taxon>Chytridiomycetes</taxon>
        <taxon>Spizellomycetales</taxon>
        <taxon>Spizellomycetaceae</taxon>
        <taxon>Spizellomyces</taxon>
    </lineage>
</organism>
<reference evidence="2 3" key="1">
    <citation type="submission" date="2009-08" db="EMBL/GenBank/DDBJ databases">
        <title>The Genome Sequence of Spizellomyces punctatus strain DAOM BR117.</title>
        <authorList>
            <consortium name="The Broad Institute Genome Sequencing Platform"/>
            <person name="Russ C."/>
            <person name="Cuomo C."/>
            <person name="Shea T."/>
            <person name="Young S.K."/>
            <person name="Zeng Q."/>
            <person name="Koehrsen M."/>
            <person name="Haas B."/>
            <person name="Borodovsky M."/>
            <person name="Guigo R."/>
            <person name="Alvarado L."/>
            <person name="Berlin A."/>
            <person name="Bochicchio J."/>
            <person name="Borenstein D."/>
            <person name="Chapman S."/>
            <person name="Chen Z."/>
            <person name="Engels R."/>
            <person name="Freedman E."/>
            <person name="Gellesch M."/>
            <person name="Goldberg J."/>
            <person name="Griggs A."/>
            <person name="Gujja S."/>
            <person name="Heiman D."/>
            <person name="Hepburn T."/>
            <person name="Howarth C."/>
            <person name="Jen D."/>
            <person name="Larson L."/>
            <person name="Lewis B."/>
            <person name="Mehta T."/>
            <person name="Park D."/>
            <person name="Pearson M."/>
            <person name="Roberts A."/>
            <person name="Saif S."/>
            <person name="Shenoy N."/>
            <person name="Sisk P."/>
            <person name="Stolte C."/>
            <person name="Sykes S."/>
            <person name="Thomson T."/>
            <person name="Walk T."/>
            <person name="White J."/>
            <person name="Yandava C."/>
            <person name="Burger G."/>
            <person name="Gray M.W."/>
            <person name="Holland P.W.H."/>
            <person name="King N."/>
            <person name="Lang F.B.F."/>
            <person name="Roger A.J."/>
            <person name="Ruiz-Trillo I."/>
            <person name="Lander E."/>
            <person name="Nusbaum C."/>
        </authorList>
    </citation>
    <scope>NUCLEOTIDE SEQUENCE [LARGE SCALE GENOMIC DNA]</scope>
    <source>
        <strain evidence="2 3">DAOM BR117</strain>
    </source>
</reference>
<feature type="region of interest" description="Disordered" evidence="1">
    <location>
        <begin position="136"/>
        <end position="159"/>
    </location>
</feature>
<evidence type="ECO:0000256" key="1">
    <source>
        <dbReference type="SAM" id="MobiDB-lite"/>
    </source>
</evidence>
<accession>A0A0L0H7K1</accession>
<dbReference type="GeneID" id="27690792"/>
<sequence length="159" mass="16958">MVNQMNKVRKNLPKELRVKRHAFKSATHRNAQAYVKQANARLTAVVESTNAAVEDAVETGNVKAEKKLLAVVPGKMGKNNSIVHPRLLNKKKLRKLRTAEKYAAQRAAAKGGVASMDVEMIDVQPKEGAAAQTIVPSQPAGMEVIGSGKGTTLGGPPPS</sequence>
<dbReference type="OrthoDB" id="2116791at2759"/>
<keyword evidence="3" id="KW-1185">Reference proteome</keyword>
<evidence type="ECO:0000313" key="3">
    <source>
        <dbReference type="Proteomes" id="UP000053201"/>
    </source>
</evidence>
<dbReference type="AlphaFoldDB" id="A0A0L0H7K1"/>
<name>A0A0L0H7K1_SPIPD</name>
<dbReference type="Proteomes" id="UP000053201">
    <property type="component" value="Unassembled WGS sequence"/>
</dbReference>
<proteinExistence type="predicted"/>
<dbReference type="VEuPathDB" id="FungiDB:SPPG_07584"/>
<evidence type="ECO:0000313" key="2">
    <source>
        <dbReference type="EMBL" id="KNC97197.1"/>
    </source>
</evidence>
<protein>
    <submittedName>
        <fullName evidence="2">Uncharacterized protein</fullName>
    </submittedName>
</protein>
<dbReference type="InParanoid" id="A0A0L0H7K1"/>
<gene>
    <name evidence="2" type="ORF">SPPG_07584</name>
</gene>
<dbReference type="RefSeq" id="XP_016605237.1">
    <property type="nucleotide sequence ID" value="XM_016755751.1"/>
</dbReference>